<dbReference type="InterPro" id="IPR010064">
    <property type="entry name" value="HK97-gp10_tail"/>
</dbReference>
<name>A0A418JHZ4_STAHY</name>
<comment type="caution">
    <text evidence="1">The sequence shown here is derived from an EMBL/GenBank/DDBJ whole genome shotgun (WGS) entry which is preliminary data.</text>
</comment>
<dbReference type="NCBIfam" id="TIGR01725">
    <property type="entry name" value="phge_HK97_gp10"/>
    <property type="match status" value="1"/>
</dbReference>
<dbReference type="Proteomes" id="UP000285625">
    <property type="component" value="Unassembled WGS sequence"/>
</dbReference>
<evidence type="ECO:0000313" key="1">
    <source>
        <dbReference type="EMBL" id="RIO45051.1"/>
    </source>
</evidence>
<proteinExistence type="predicted"/>
<gene>
    <name evidence="1" type="ORF">BUZ57_08340</name>
</gene>
<reference evidence="1 2" key="1">
    <citation type="journal article" date="2016" name="Front. Microbiol.">
        <title>Comprehensive Phylogenetic Analysis of Bovine Non-aureus Staphylococci Species Based on Whole-Genome Sequencing.</title>
        <authorList>
            <person name="Naushad S."/>
            <person name="Barkema H.W."/>
            <person name="Luby C."/>
            <person name="Condas L.A."/>
            <person name="Nobrega D.B."/>
            <person name="Carson D.A."/>
            <person name="De Buck J."/>
        </authorList>
    </citation>
    <scope>NUCLEOTIDE SEQUENCE [LARGE SCALE GENOMIC DNA]</scope>
    <source>
        <strain evidence="1 2">SNUC 5959</strain>
    </source>
</reference>
<evidence type="ECO:0008006" key="3">
    <source>
        <dbReference type="Google" id="ProtNLM"/>
    </source>
</evidence>
<dbReference type="AlphaFoldDB" id="A0A418JHZ4"/>
<dbReference type="RefSeq" id="WP_119635604.1">
    <property type="nucleotide sequence ID" value="NZ_QXVO01000024.1"/>
</dbReference>
<dbReference type="Pfam" id="PF04883">
    <property type="entry name" value="HK97-gp10_like"/>
    <property type="match status" value="1"/>
</dbReference>
<evidence type="ECO:0000313" key="2">
    <source>
        <dbReference type="Proteomes" id="UP000285625"/>
    </source>
</evidence>
<dbReference type="EMBL" id="QXVO01000024">
    <property type="protein sequence ID" value="RIO45051.1"/>
    <property type="molecule type" value="Genomic_DNA"/>
</dbReference>
<organism evidence="1 2">
    <name type="scientific">Staphylococcus hyicus</name>
    <dbReference type="NCBI Taxonomy" id="1284"/>
    <lineage>
        <taxon>Bacteria</taxon>
        <taxon>Bacillati</taxon>
        <taxon>Bacillota</taxon>
        <taxon>Bacilli</taxon>
        <taxon>Bacillales</taxon>
        <taxon>Staphylococcaceae</taxon>
        <taxon>Staphylococcus</taxon>
    </lineage>
</organism>
<sequence length="125" mass="14340">MGAKIEKNDIEQGLVRKQLEFKASQNRVLRAGALALTPLLKRNTPVSENKRHAKDNIAVSNIRTDRDSSEKYVLIGYTKGYSHRIHATEFGTMYQRPQLWMTKTEKNGSKLVYKAMLTAMKRVMK</sequence>
<protein>
    <recommendedName>
        <fullName evidence="3">HK97 gp10 family phage protein</fullName>
    </recommendedName>
</protein>
<accession>A0A418JHZ4</accession>